<organism evidence="2 3">
    <name type="scientific">Kribbella yunnanensis</name>
    <dbReference type="NCBI Taxonomy" id="190194"/>
    <lineage>
        <taxon>Bacteria</taxon>
        <taxon>Bacillati</taxon>
        <taxon>Actinomycetota</taxon>
        <taxon>Actinomycetes</taxon>
        <taxon>Propionibacteriales</taxon>
        <taxon>Kribbellaceae</taxon>
        <taxon>Kribbella</taxon>
    </lineage>
</organism>
<protein>
    <submittedName>
        <fullName evidence="2">Polyadenylate-specific 3'-exoribonuclease AS</fullName>
    </submittedName>
</protein>
<accession>A0ABN2HDY2</accession>
<dbReference type="InterPro" id="IPR036397">
    <property type="entry name" value="RNaseH_sf"/>
</dbReference>
<dbReference type="EMBL" id="BAAANF010000010">
    <property type="protein sequence ID" value="GAA1685818.1"/>
    <property type="molecule type" value="Genomic_DNA"/>
</dbReference>
<dbReference type="SUPFAM" id="SSF53098">
    <property type="entry name" value="Ribonuclease H-like"/>
    <property type="match status" value="1"/>
</dbReference>
<evidence type="ECO:0000313" key="2">
    <source>
        <dbReference type="EMBL" id="GAA1685818.1"/>
    </source>
</evidence>
<proteinExistence type="predicted"/>
<dbReference type="RefSeq" id="WP_344151820.1">
    <property type="nucleotide sequence ID" value="NZ_BAAANF010000010.1"/>
</dbReference>
<reference evidence="2 3" key="1">
    <citation type="journal article" date="2019" name="Int. J. Syst. Evol. Microbiol.">
        <title>The Global Catalogue of Microorganisms (GCM) 10K type strain sequencing project: providing services to taxonomists for standard genome sequencing and annotation.</title>
        <authorList>
            <consortium name="The Broad Institute Genomics Platform"/>
            <consortium name="The Broad Institute Genome Sequencing Center for Infectious Disease"/>
            <person name="Wu L."/>
            <person name="Ma J."/>
        </authorList>
    </citation>
    <scope>NUCLEOTIDE SEQUENCE [LARGE SCALE GENOMIC DNA]</scope>
    <source>
        <strain evidence="2 3">JCM 14307</strain>
    </source>
</reference>
<dbReference type="Proteomes" id="UP001500280">
    <property type="component" value="Unassembled WGS sequence"/>
</dbReference>
<keyword evidence="3" id="KW-1185">Reference proteome</keyword>
<comment type="caution">
    <text evidence="2">The sequence shown here is derived from an EMBL/GenBank/DDBJ whole genome shotgun (WGS) entry which is preliminary data.</text>
</comment>
<dbReference type="Pfam" id="PF16473">
    <property type="entry name" value="Rv2179c-like"/>
    <property type="match status" value="1"/>
</dbReference>
<gene>
    <name evidence="2" type="ORF">GCM10009745_32920</name>
</gene>
<evidence type="ECO:0000259" key="1">
    <source>
        <dbReference type="Pfam" id="PF16473"/>
    </source>
</evidence>
<dbReference type="InterPro" id="IPR033390">
    <property type="entry name" value="Rv2179c-like"/>
</dbReference>
<feature type="domain" description="3'-5' exoribonuclease Rv2179c-like" evidence="1">
    <location>
        <begin position="4"/>
        <end position="150"/>
    </location>
</feature>
<name>A0ABN2HDY2_9ACTN</name>
<evidence type="ECO:0000313" key="3">
    <source>
        <dbReference type="Proteomes" id="UP001500280"/>
    </source>
</evidence>
<sequence>MAKLWFDTEFIDNGRTIELLSIGVIREDGESYYAEPSETDRERTGPWVRDNVLPHLTGPTRPRRDIAQQLVDFAGPQPEWWAYFAAYDWVALCQLYGPMMSLPGGWPAYCRDVQQLADQLLLDLEAEMPPPPDAHNALRDAEWTRDAWKLCTTKQADVRGED</sequence>
<dbReference type="InterPro" id="IPR012337">
    <property type="entry name" value="RNaseH-like_sf"/>
</dbReference>
<dbReference type="Gene3D" id="3.30.420.10">
    <property type="entry name" value="Ribonuclease H-like superfamily/Ribonuclease H"/>
    <property type="match status" value="1"/>
</dbReference>